<comment type="caution">
    <text evidence="7">The sequence shown here is derived from an EMBL/GenBank/DDBJ whole genome shotgun (WGS) entry which is preliminary data.</text>
</comment>
<dbReference type="SUPFAM" id="SSF51395">
    <property type="entry name" value="FMN-linked oxidoreductases"/>
    <property type="match status" value="1"/>
</dbReference>
<keyword evidence="5" id="KW-0560">Oxidoreductase</keyword>
<sequence>MPVIFEPLTLRSLTIRNRLWVAPMCQYSVERRDGVPTDWHLVHLGQFAAGGAGLVVTEATAVSPAGRISPEDTGIWNDEQTQAWSRIVRFLHDQGAAAGIQLAHAGRKASTFRPWSDERGTVPPEAGGWEPVAPTALAFPGYSTPRALDDAEIAGIVDDFAAAARRSVEAGFDVIEIHAAHGYLLHEFLSPLSNERTDAYGGSLENRARLLLDVVRAVREAAPDAVMFVRFSATDWTDGGWDEDDTATVAGWASAAGADLFDVSTGGNVPASIPVEAGYQVRFATHVRDTVDAPVCAVGLITDAEEAEEIVRSGRADAIMMGRELLRDPHLPLRAASILGAAVDYTPPQYLRAPFA</sequence>
<protein>
    <submittedName>
        <fullName evidence="7">NADH:flavin oxidoreductase/NADH oxidase</fullName>
    </submittedName>
</protein>
<dbReference type="InterPro" id="IPR001155">
    <property type="entry name" value="OxRdtase_FMN_N"/>
</dbReference>
<dbReference type="PANTHER" id="PTHR43303:SF4">
    <property type="entry name" value="NADPH DEHYDROGENASE C23G7.10C-RELATED"/>
    <property type="match status" value="1"/>
</dbReference>
<dbReference type="InterPro" id="IPR044152">
    <property type="entry name" value="YqjM-like"/>
</dbReference>
<dbReference type="PANTHER" id="PTHR43303">
    <property type="entry name" value="NADPH DEHYDROGENASE C23G7.10C-RELATED"/>
    <property type="match status" value="1"/>
</dbReference>
<dbReference type="AlphaFoldDB" id="A0A433JTG9"/>
<accession>A0A433JTG9</accession>
<feature type="domain" description="NADH:flavin oxidoreductase/NADH oxidase N-terminal" evidence="6">
    <location>
        <begin position="4"/>
        <end position="337"/>
    </location>
</feature>
<dbReference type="InterPro" id="IPR013785">
    <property type="entry name" value="Aldolase_TIM"/>
</dbReference>
<comment type="cofactor">
    <cofactor evidence="1">
        <name>FMN</name>
        <dbReference type="ChEBI" id="CHEBI:58210"/>
    </cofactor>
</comment>
<keyword evidence="8" id="KW-1185">Reference proteome</keyword>
<dbReference type="GO" id="GO:0010181">
    <property type="term" value="F:FMN binding"/>
    <property type="evidence" value="ECO:0007669"/>
    <property type="project" value="InterPro"/>
</dbReference>
<dbReference type="Pfam" id="PF00724">
    <property type="entry name" value="Oxidored_FMN"/>
    <property type="match status" value="1"/>
</dbReference>
<dbReference type="EMBL" id="RZGZ01000002">
    <property type="protein sequence ID" value="RUR01285.1"/>
    <property type="molecule type" value="Genomic_DNA"/>
</dbReference>
<evidence type="ECO:0000256" key="2">
    <source>
        <dbReference type="ARBA" id="ARBA00022630"/>
    </source>
</evidence>
<evidence type="ECO:0000256" key="4">
    <source>
        <dbReference type="ARBA" id="ARBA00022857"/>
    </source>
</evidence>
<gene>
    <name evidence="7" type="ORF">ELQ94_07180</name>
</gene>
<evidence type="ECO:0000256" key="5">
    <source>
        <dbReference type="ARBA" id="ARBA00023002"/>
    </source>
</evidence>
<dbReference type="RefSeq" id="WP_127048659.1">
    <property type="nucleotide sequence ID" value="NZ_RZGZ01000002.1"/>
</dbReference>
<dbReference type="Proteomes" id="UP000274909">
    <property type="component" value="Unassembled WGS sequence"/>
</dbReference>
<dbReference type="Gene3D" id="3.20.20.70">
    <property type="entry name" value="Aldolase class I"/>
    <property type="match status" value="1"/>
</dbReference>
<keyword evidence="3" id="KW-0288">FMN</keyword>
<dbReference type="OrthoDB" id="3169239at2"/>
<evidence type="ECO:0000256" key="1">
    <source>
        <dbReference type="ARBA" id="ARBA00001917"/>
    </source>
</evidence>
<proteinExistence type="predicted"/>
<dbReference type="CDD" id="cd02932">
    <property type="entry name" value="OYE_YqiM_FMN"/>
    <property type="match status" value="1"/>
</dbReference>
<keyword evidence="4" id="KW-0521">NADP</keyword>
<evidence type="ECO:0000313" key="7">
    <source>
        <dbReference type="EMBL" id="RUR01285.1"/>
    </source>
</evidence>
<evidence type="ECO:0000256" key="3">
    <source>
        <dbReference type="ARBA" id="ARBA00022643"/>
    </source>
</evidence>
<dbReference type="GO" id="GO:0050661">
    <property type="term" value="F:NADP binding"/>
    <property type="evidence" value="ECO:0007669"/>
    <property type="project" value="InterPro"/>
</dbReference>
<evidence type="ECO:0000313" key="8">
    <source>
        <dbReference type="Proteomes" id="UP000274909"/>
    </source>
</evidence>
<name>A0A433JTG9_9MICO</name>
<dbReference type="GO" id="GO:0003959">
    <property type="term" value="F:NADPH dehydrogenase activity"/>
    <property type="evidence" value="ECO:0007669"/>
    <property type="project" value="InterPro"/>
</dbReference>
<keyword evidence="2" id="KW-0285">Flavoprotein</keyword>
<evidence type="ECO:0000259" key="6">
    <source>
        <dbReference type="Pfam" id="PF00724"/>
    </source>
</evidence>
<organism evidence="7 8">
    <name type="scientific">Labedella endophytica</name>
    <dbReference type="NCBI Taxonomy" id="1523160"/>
    <lineage>
        <taxon>Bacteria</taxon>
        <taxon>Bacillati</taxon>
        <taxon>Actinomycetota</taxon>
        <taxon>Actinomycetes</taxon>
        <taxon>Micrococcales</taxon>
        <taxon>Microbacteriaceae</taxon>
        <taxon>Labedella</taxon>
    </lineage>
</organism>
<reference evidence="7 8" key="1">
    <citation type="submission" date="2018-12" db="EMBL/GenBank/DDBJ databases">
        <authorList>
            <person name="Li F."/>
        </authorList>
    </citation>
    <scope>NUCLEOTIDE SEQUENCE [LARGE SCALE GENOMIC DNA]</scope>
    <source>
        <strain evidence="7 8">EGI 6500705</strain>
    </source>
</reference>